<feature type="compositionally biased region" description="Basic and acidic residues" evidence="1">
    <location>
        <begin position="31"/>
        <end position="53"/>
    </location>
</feature>
<dbReference type="PANTHER" id="PTHR36299:SF3">
    <property type="entry name" value="FI03431P"/>
    <property type="match status" value="1"/>
</dbReference>
<protein>
    <recommendedName>
        <fullName evidence="2">DUF4773 domain-containing protein</fullName>
    </recommendedName>
</protein>
<feature type="compositionally biased region" description="Acidic residues" evidence="1">
    <location>
        <begin position="202"/>
        <end position="236"/>
    </location>
</feature>
<feature type="region of interest" description="Disordered" evidence="1">
    <location>
        <begin position="258"/>
        <end position="316"/>
    </location>
</feature>
<dbReference type="EMBL" id="JABFTP020000186">
    <property type="protein sequence ID" value="KAL3289542.1"/>
    <property type="molecule type" value="Genomic_DNA"/>
</dbReference>
<dbReference type="InterPro" id="IPR031941">
    <property type="entry name" value="DUF4773"/>
</dbReference>
<evidence type="ECO:0000313" key="4">
    <source>
        <dbReference type="Proteomes" id="UP001516400"/>
    </source>
</evidence>
<feature type="region of interest" description="Disordered" evidence="1">
    <location>
        <begin position="28"/>
        <end position="71"/>
    </location>
</feature>
<feature type="compositionally biased region" description="Acidic residues" evidence="1">
    <location>
        <begin position="526"/>
        <end position="553"/>
    </location>
</feature>
<dbReference type="Pfam" id="PF15998">
    <property type="entry name" value="DUF4773"/>
    <property type="match status" value="1"/>
</dbReference>
<feature type="region of interest" description="Disordered" evidence="1">
    <location>
        <begin position="194"/>
        <end position="236"/>
    </location>
</feature>
<feature type="region of interest" description="Disordered" evidence="1">
    <location>
        <begin position="437"/>
        <end position="560"/>
    </location>
</feature>
<name>A0ABD2PFL9_9CUCU</name>
<feature type="region of interest" description="Disordered" evidence="1">
    <location>
        <begin position="332"/>
        <end position="367"/>
    </location>
</feature>
<keyword evidence="4" id="KW-1185">Reference proteome</keyword>
<proteinExistence type="predicted"/>
<dbReference type="PANTHER" id="PTHR36299">
    <property type="entry name" value="AGAP008005-PA"/>
    <property type="match status" value="1"/>
</dbReference>
<feature type="compositionally biased region" description="Basic and acidic residues" evidence="1">
    <location>
        <begin position="479"/>
        <end position="508"/>
    </location>
</feature>
<reference evidence="3 4" key="1">
    <citation type="journal article" date="2021" name="BMC Biol.">
        <title>Horizontally acquired antibacterial genes associated with adaptive radiation of ladybird beetles.</title>
        <authorList>
            <person name="Li H.S."/>
            <person name="Tang X.F."/>
            <person name="Huang Y.H."/>
            <person name="Xu Z.Y."/>
            <person name="Chen M.L."/>
            <person name="Du X.Y."/>
            <person name="Qiu B.Y."/>
            <person name="Chen P.T."/>
            <person name="Zhang W."/>
            <person name="Slipinski A."/>
            <person name="Escalona H.E."/>
            <person name="Waterhouse R.M."/>
            <person name="Zwick A."/>
            <person name="Pang H."/>
        </authorList>
    </citation>
    <scope>NUCLEOTIDE SEQUENCE [LARGE SCALE GENOMIC DNA]</scope>
    <source>
        <strain evidence="3">SYSU2018</strain>
    </source>
</reference>
<organism evidence="3 4">
    <name type="scientific">Cryptolaemus montrouzieri</name>
    <dbReference type="NCBI Taxonomy" id="559131"/>
    <lineage>
        <taxon>Eukaryota</taxon>
        <taxon>Metazoa</taxon>
        <taxon>Ecdysozoa</taxon>
        <taxon>Arthropoda</taxon>
        <taxon>Hexapoda</taxon>
        <taxon>Insecta</taxon>
        <taxon>Pterygota</taxon>
        <taxon>Neoptera</taxon>
        <taxon>Endopterygota</taxon>
        <taxon>Coleoptera</taxon>
        <taxon>Polyphaga</taxon>
        <taxon>Cucujiformia</taxon>
        <taxon>Coccinelloidea</taxon>
        <taxon>Coccinellidae</taxon>
        <taxon>Scymninae</taxon>
        <taxon>Scymnini</taxon>
        <taxon>Cryptolaemus</taxon>
    </lineage>
</organism>
<comment type="caution">
    <text evidence="3">The sequence shown here is derived from an EMBL/GenBank/DDBJ whole genome shotgun (WGS) entry which is preliminary data.</text>
</comment>
<dbReference type="Proteomes" id="UP001516400">
    <property type="component" value="Unassembled WGS sequence"/>
</dbReference>
<evidence type="ECO:0000313" key="3">
    <source>
        <dbReference type="EMBL" id="KAL3289542.1"/>
    </source>
</evidence>
<dbReference type="AlphaFoldDB" id="A0ABD2PFL9"/>
<evidence type="ECO:0000259" key="2">
    <source>
        <dbReference type="Pfam" id="PF15998"/>
    </source>
</evidence>
<evidence type="ECO:0000256" key="1">
    <source>
        <dbReference type="SAM" id="MobiDB-lite"/>
    </source>
</evidence>
<gene>
    <name evidence="3" type="ORF">HHI36_022959</name>
</gene>
<sequence>MHKALFDLTNLKLILRVANGRKKRIYESSAEADKTRHEVDKRSQHNRKSEVKKYAGRKSVVKNRQGPGSTSANRYCSCNMKLCNCCREFNLPVVSLRGPGCASLQYLKGDRLAISMSFGERVLTNTTISSKKPQPICMPLPGGISKFCGRVYNIGRKGEDFQACLGLELRSLNDIEASLRVSCFNFGPRGLRVEPSQPLPVVEEEDDDDEDDDDDDDDFDFDGDDDDEDDDSENDVETAEYGAFSVFDDDFIDQYFEAESSGTKKKPVKKPPVTVSKAPYRKPTKATVTKIHQRKPVSTKNTPKPKPQRVSTAVPTKVTITAPTKVTIAASTKVSTTASTSAATASPTTLKASEELPTSSTSLPKTSLMAEPVDIKAAVTKPSIPIPEPVNIMSGSIETSQAQYEVQTDRSELTTLQETSTKIMTYDIDTTINERIESTTLPQITTTTPKEEDDDSIESSGSEENPIAEVVEDILDESNEVRMPKNKTLKSEQPTDKTTKATMVKKESDDVDDILDGVVDTITGDDSGEDKAEDDEEDSIEDDDDEEAEEEEDDSRRRRKLYRSFGRRQSRDMWLDRLHW</sequence>
<accession>A0ABD2PFL9</accession>
<feature type="domain" description="DUF4773" evidence="2">
    <location>
        <begin position="75"/>
        <end position="190"/>
    </location>
</feature>
<feature type="compositionally biased region" description="Low complexity" evidence="1">
    <location>
        <begin position="439"/>
        <end position="448"/>
    </location>
</feature>